<keyword evidence="4" id="KW-0804">Transcription</keyword>
<dbReference type="SUPFAM" id="SSF101936">
    <property type="entry name" value="DNA-binding pseudobarrel domain"/>
    <property type="match status" value="1"/>
</dbReference>
<dbReference type="EMBL" id="JAUHHV010000005">
    <property type="protein sequence ID" value="KAK1425539.1"/>
    <property type="molecule type" value="Genomic_DNA"/>
</dbReference>
<dbReference type="PANTHER" id="PTHR31541">
    <property type="entry name" value="B3 DOMAIN PLANT PROTEIN-RELATED"/>
    <property type="match status" value="1"/>
</dbReference>
<comment type="subcellular location">
    <subcellularLocation>
        <location evidence="1">Nucleus</location>
    </subcellularLocation>
</comment>
<evidence type="ECO:0000256" key="4">
    <source>
        <dbReference type="ARBA" id="ARBA00023163"/>
    </source>
</evidence>
<evidence type="ECO:0008006" key="10">
    <source>
        <dbReference type="Google" id="ProtNLM"/>
    </source>
</evidence>
<organism evidence="8 9">
    <name type="scientific">Tagetes erecta</name>
    <name type="common">African marigold</name>
    <dbReference type="NCBI Taxonomy" id="13708"/>
    <lineage>
        <taxon>Eukaryota</taxon>
        <taxon>Viridiplantae</taxon>
        <taxon>Streptophyta</taxon>
        <taxon>Embryophyta</taxon>
        <taxon>Tracheophyta</taxon>
        <taxon>Spermatophyta</taxon>
        <taxon>Magnoliopsida</taxon>
        <taxon>eudicotyledons</taxon>
        <taxon>Gunneridae</taxon>
        <taxon>Pentapetalae</taxon>
        <taxon>asterids</taxon>
        <taxon>campanulids</taxon>
        <taxon>Asterales</taxon>
        <taxon>Asteraceae</taxon>
        <taxon>Asteroideae</taxon>
        <taxon>Heliantheae alliance</taxon>
        <taxon>Tageteae</taxon>
        <taxon>Tagetes</taxon>
    </lineage>
</organism>
<dbReference type="InterPro" id="IPR005508">
    <property type="entry name" value="At2g31720-like"/>
</dbReference>
<keyword evidence="6" id="KW-0175">Coiled coil</keyword>
<keyword evidence="5" id="KW-0539">Nucleus</keyword>
<evidence type="ECO:0000313" key="8">
    <source>
        <dbReference type="EMBL" id="KAK1425539.1"/>
    </source>
</evidence>
<dbReference type="GO" id="GO:0003677">
    <property type="term" value="F:DNA binding"/>
    <property type="evidence" value="ECO:0007669"/>
    <property type="project" value="UniProtKB-KW"/>
</dbReference>
<keyword evidence="3" id="KW-0238">DNA-binding</keyword>
<keyword evidence="2" id="KW-0805">Transcription regulation</keyword>
<sequence length="297" mass="35064">MACMSFDQVLTSEDDPARRTKRKPTSEDIRYMRKLQVYANNVLAFYKEKQLREEQAAKEELLHEKRRLREEKTRVIKNKRLKIIRENKLREAAAMAVNKRLTIVRENKLREEHVKEPKSTIKSEESTSSGQTKRKPPKKFIRGPIVSNEVTERLKDHILNERKGTDLKLVIQKNLYPSDTRQGQNRLSMPINQLETNEFLSADEKRILNNKVLKENEIEVLVMDGLAFECVVPMKLTMWHMASTVNYVLKTRWYEFWLANKDHLLCKSKIQVWSFRQDEKLCFAVVCVEKPDDEDDA</sequence>
<dbReference type="Gene3D" id="2.40.330.10">
    <property type="entry name" value="DNA-binding pseudobarrel domain"/>
    <property type="match status" value="1"/>
</dbReference>
<dbReference type="InterPro" id="IPR015300">
    <property type="entry name" value="DNA-bd_pseudobarrel_sf"/>
</dbReference>
<dbReference type="Proteomes" id="UP001229421">
    <property type="component" value="Unassembled WGS sequence"/>
</dbReference>
<evidence type="ECO:0000256" key="3">
    <source>
        <dbReference type="ARBA" id="ARBA00023125"/>
    </source>
</evidence>
<dbReference type="AlphaFoldDB" id="A0AAD8NYH6"/>
<evidence type="ECO:0000256" key="2">
    <source>
        <dbReference type="ARBA" id="ARBA00023015"/>
    </source>
</evidence>
<proteinExistence type="predicted"/>
<evidence type="ECO:0000256" key="5">
    <source>
        <dbReference type="ARBA" id="ARBA00023242"/>
    </source>
</evidence>
<evidence type="ECO:0000313" key="9">
    <source>
        <dbReference type="Proteomes" id="UP001229421"/>
    </source>
</evidence>
<accession>A0AAD8NYH6</accession>
<evidence type="ECO:0000256" key="6">
    <source>
        <dbReference type="SAM" id="Coils"/>
    </source>
</evidence>
<reference evidence="8" key="1">
    <citation type="journal article" date="2023" name="bioRxiv">
        <title>Improved chromosome-level genome assembly for marigold (Tagetes erecta).</title>
        <authorList>
            <person name="Jiang F."/>
            <person name="Yuan L."/>
            <person name="Wang S."/>
            <person name="Wang H."/>
            <person name="Xu D."/>
            <person name="Wang A."/>
            <person name="Fan W."/>
        </authorList>
    </citation>
    <scope>NUCLEOTIDE SEQUENCE</scope>
    <source>
        <strain evidence="8">WSJ</strain>
        <tissue evidence="8">Leaf</tissue>
    </source>
</reference>
<feature type="compositionally biased region" description="Basic and acidic residues" evidence="7">
    <location>
        <begin position="112"/>
        <end position="125"/>
    </location>
</feature>
<feature type="coiled-coil region" evidence="6">
    <location>
        <begin position="51"/>
        <end position="78"/>
    </location>
</feature>
<feature type="region of interest" description="Disordered" evidence="7">
    <location>
        <begin position="112"/>
        <end position="140"/>
    </location>
</feature>
<dbReference type="Pfam" id="PF03754">
    <property type="entry name" value="At2g31720-like"/>
    <property type="match status" value="1"/>
</dbReference>
<gene>
    <name evidence="8" type="ORF">QVD17_20892</name>
</gene>
<protein>
    <recommendedName>
        <fullName evidence="10">B3 domain-containing protein</fullName>
    </recommendedName>
</protein>
<evidence type="ECO:0000256" key="1">
    <source>
        <dbReference type="ARBA" id="ARBA00004123"/>
    </source>
</evidence>
<feature type="region of interest" description="Disordered" evidence="7">
    <location>
        <begin position="1"/>
        <end position="25"/>
    </location>
</feature>
<comment type="caution">
    <text evidence="8">The sequence shown here is derived from an EMBL/GenBank/DDBJ whole genome shotgun (WGS) entry which is preliminary data.</text>
</comment>
<name>A0AAD8NYH6_TARER</name>
<evidence type="ECO:0000256" key="7">
    <source>
        <dbReference type="SAM" id="MobiDB-lite"/>
    </source>
</evidence>
<dbReference type="GO" id="GO:0005634">
    <property type="term" value="C:nucleus"/>
    <property type="evidence" value="ECO:0007669"/>
    <property type="project" value="UniProtKB-SubCell"/>
</dbReference>
<dbReference type="PANTHER" id="PTHR31541:SF60">
    <property type="entry name" value="TF-B3 DOMAIN-CONTAINING PROTEIN"/>
    <property type="match status" value="1"/>
</dbReference>
<keyword evidence="9" id="KW-1185">Reference proteome</keyword>